<dbReference type="RefSeq" id="WP_018081282.1">
    <property type="nucleotide sequence ID" value="NZ_AQWM01000004.1"/>
</dbReference>
<keyword evidence="5" id="KW-1185">Reference proteome</keyword>
<evidence type="ECO:0000259" key="3">
    <source>
        <dbReference type="PROSITE" id="PS50222"/>
    </source>
</evidence>
<evidence type="ECO:0000313" key="5">
    <source>
        <dbReference type="Proteomes" id="UP000017837"/>
    </source>
</evidence>
<accession>V4PKT7</accession>
<keyword evidence="2" id="KW-0732">Signal</keyword>
<feature type="signal peptide" evidence="2">
    <location>
        <begin position="1"/>
        <end position="23"/>
    </location>
</feature>
<feature type="region of interest" description="Disordered" evidence="1">
    <location>
        <begin position="25"/>
        <end position="51"/>
    </location>
</feature>
<name>V4PKT7_9CAUL</name>
<proteinExistence type="predicted"/>
<dbReference type="InterPro" id="IPR018247">
    <property type="entry name" value="EF_Hand_1_Ca_BS"/>
</dbReference>
<dbReference type="EMBL" id="AWGB01000040">
    <property type="protein sequence ID" value="ESQ87879.1"/>
    <property type="molecule type" value="Genomic_DNA"/>
</dbReference>
<protein>
    <recommendedName>
        <fullName evidence="3">EF-hand domain-containing protein</fullName>
    </recommendedName>
</protein>
<evidence type="ECO:0000313" key="4">
    <source>
        <dbReference type="EMBL" id="ESQ87879.1"/>
    </source>
</evidence>
<dbReference type="GO" id="GO:0005509">
    <property type="term" value="F:calcium ion binding"/>
    <property type="evidence" value="ECO:0007669"/>
    <property type="project" value="InterPro"/>
</dbReference>
<reference evidence="4 5" key="1">
    <citation type="journal article" date="2014" name="Nature">
        <title>Sequential evolution of bacterial morphology by co-option of a developmental regulator.</title>
        <authorList>
            <person name="Jiang C."/>
            <person name="Brown P.J."/>
            <person name="Ducret A."/>
            <person name="Brun Y.V."/>
        </authorList>
    </citation>
    <scope>NUCLEOTIDE SEQUENCE [LARGE SCALE GENOMIC DNA]</scope>
    <source>
        <strain evidence="4 5">DSM 16100</strain>
    </source>
</reference>
<feature type="chain" id="PRO_5004727223" description="EF-hand domain-containing protein" evidence="2">
    <location>
        <begin position="24"/>
        <end position="151"/>
    </location>
</feature>
<dbReference type="Gene3D" id="1.10.238.10">
    <property type="entry name" value="EF-hand"/>
    <property type="match status" value="1"/>
</dbReference>
<feature type="region of interest" description="Disordered" evidence="1">
    <location>
        <begin position="67"/>
        <end position="99"/>
    </location>
</feature>
<feature type="compositionally biased region" description="Basic residues" evidence="1">
    <location>
        <begin position="73"/>
        <end position="85"/>
    </location>
</feature>
<gene>
    <name evidence="4" type="ORF">ABENE_16695</name>
</gene>
<comment type="caution">
    <text evidence="4">The sequence shown here is derived from an EMBL/GenBank/DDBJ whole genome shotgun (WGS) entry which is preliminary data.</text>
</comment>
<sequence>MFKSASRIGLGLAAALCALPALAEGSDGKAPAGAEREGPKRPLFSDIDTNSDGVISQAEFDAFKAKRSEGHGHGHWGGHRGRHHMGPPDLKTLDTDGDGKVSFAEFSARSKALFGRLDTDHDGSLSAAELKARPPRGREGEDGPPPPPPEK</sequence>
<organism evidence="4 5">
    <name type="scientific">Asticcacaulis benevestitus DSM 16100 = ATCC BAA-896</name>
    <dbReference type="NCBI Taxonomy" id="1121022"/>
    <lineage>
        <taxon>Bacteria</taxon>
        <taxon>Pseudomonadati</taxon>
        <taxon>Pseudomonadota</taxon>
        <taxon>Alphaproteobacteria</taxon>
        <taxon>Caulobacterales</taxon>
        <taxon>Caulobacteraceae</taxon>
        <taxon>Asticcacaulis</taxon>
    </lineage>
</organism>
<feature type="compositionally biased region" description="Basic and acidic residues" evidence="1">
    <location>
        <begin position="130"/>
        <end position="141"/>
    </location>
</feature>
<dbReference type="PATRIC" id="fig|1121022.4.peg.3394"/>
<dbReference type="Proteomes" id="UP000017837">
    <property type="component" value="Unassembled WGS sequence"/>
</dbReference>
<dbReference type="SUPFAM" id="SSF47473">
    <property type="entry name" value="EF-hand"/>
    <property type="match status" value="1"/>
</dbReference>
<dbReference type="InterPro" id="IPR011992">
    <property type="entry name" value="EF-hand-dom_pair"/>
</dbReference>
<dbReference type="InterPro" id="IPR002048">
    <property type="entry name" value="EF_hand_dom"/>
</dbReference>
<evidence type="ECO:0000256" key="1">
    <source>
        <dbReference type="SAM" id="MobiDB-lite"/>
    </source>
</evidence>
<feature type="domain" description="EF-hand" evidence="3">
    <location>
        <begin position="91"/>
        <end position="116"/>
    </location>
</feature>
<dbReference type="Pfam" id="PF13202">
    <property type="entry name" value="EF-hand_5"/>
    <property type="match status" value="3"/>
</dbReference>
<dbReference type="STRING" id="1121022.GCA_000376105_01615"/>
<evidence type="ECO:0000256" key="2">
    <source>
        <dbReference type="SAM" id="SignalP"/>
    </source>
</evidence>
<dbReference type="eggNOG" id="COG5126">
    <property type="taxonomic scope" value="Bacteria"/>
</dbReference>
<dbReference type="OrthoDB" id="7172623at2"/>
<dbReference type="AlphaFoldDB" id="V4PKT7"/>
<feature type="region of interest" description="Disordered" evidence="1">
    <location>
        <begin position="115"/>
        <end position="151"/>
    </location>
</feature>
<dbReference type="PROSITE" id="PS00018">
    <property type="entry name" value="EF_HAND_1"/>
    <property type="match status" value="3"/>
</dbReference>
<dbReference type="PROSITE" id="PS50222">
    <property type="entry name" value="EF_HAND_2"/>
    <property type="match status" value="1"/>
</dbReference>